<protein>
    <submittedName>
        <fullName evidence="1">Uncharacterized protein</fullName>
    </submittedName>
</protein>
<evidence type="ECO:0000313" key="2">
    <source>
        <dbReference type="Proteomes" id="UP000828390"/>
    </source>
</evidence>
<gene>
    <name evidence="1" type="ORF">DPMN_038349</name>
</gene>
<dbReference type="EMBL" id="JAIWYP010000002">
    <property type="protein sequence ID" value="KAH3875087.1"/>
    <property type="molecule type" value="Genomic_DNA"/>
</dbReference>
<dbReference type="Proteomes" id="UP000828390">
    <property type="component" value="Unassembled WGS sequence"/>
</dbReference>
<keyword evidence="2" id="KW-1185">Reference proteome</keyword>
<name>A0A9D4RQN2_DREPO</name>
<organism evidence="1 2">
    <name type="scientific">Dreissena polymorpha</name>
    <name type="common">Zebra mussel</name>
    <name type="synonym">Mytilus polymorpha</name>
    <dbReference type="NCBI Taxonomy" id="45954"/>
    <lineage>
        <taxon>Eukaryota</taxon>
        <taxon>Metazoa</taxon>
        <taxon>Spiralia</taxon>
        <taxon>Lophotrochozoa</taxon>
        <taxon>Mollusca</taxon>
        <taxon>Bivalvia</taxon>
        <taxon>Autobranchia</taxon>
        <taxon>Heteroconchia</taxon>
        <taxon>Euheterodonta</taxon>
        <taxon>Imparidentia</taxon>
        <taxon>Neoheterodontei</taxon>
        <taxon>Myida</taxon>
        <taxon>Dreissenoidea</taxon>
        <taxon>Dreissenidae</taxon>
        <taxon>Dreissena</taxon>
    </lineage>
</organism>
<accession>A0A9D4RQN2</accession>
<reference evidence="1" key="1">
    <citation type="journal article" date="2019" name="bioRxiv">
        <title>The Genome of the Zebra Mussel, Dreissena polymorpha: A Resource for Invasive Species Research.</title>
        <authorList>
            <person name="McCartney M.A."/>
            <person name="Auch B."/>
            <person name="Kono T."/>
            <person name="Mallez S."/>
            <person name="Zhang Y."/>
            <person name="Obille A."/>
            <person name="Becker A."/>
            <person name="Abrahante J.E."/>
            <person name="Garbe J."/>
            <person name="Badalamenti J.P."/>
            <person name="Herman A."/>
            <person name="Mangelson H."/>
            <person name="Liachko I."/>
            <person name="Sullivan S."/>
            <person name="Sone E.D."/>
            <person name="Koren S."/>
            <person name="Silverstein K.A.T."/>
            <person name="Beckman K.B."/>
            <person name="Gohl D.M."/>
        </authorList>
    </citation>
    <scope>NUCLEOTIDE SEQUENCE</scope>
    <source>
        <strain evidence="1">Duluth1</strain>
        <tissue evidence="1">Whole animal</tissue>
    </source>
</reference>
<dbReference type="AlphaFoldDB" id="A0A9D4RQN2"/>
<comment type="caution">
    <text evidence="1">The sequence shown here is derived from an EMBL/GenBank/DDBJ whole genome shotgun (WGS) entry which is preliminary data.</text>
</comment>
<proteinExistence type="predicted"/>
<evidence type="ECO:0000313" key="1">
    <source>
        <dbReference type="EMBL" id="KAH3875087.1"/>
    </source>
</evidence>
<sequence>MISLQTVWESPEGASLVWKTFWQRRRLSRGLLQVPRCRRRLSRSLLQVPRRSWRLPWYRHRLSGSLLQVPRLSERLSGTVADCVEV</sequence>
<reference evidence="1" key="2">
    <citation type="submission" date="2020-11" db="EMBL/GenBank/DDBJ databases">
        <authorList>
            <person name="McCartney M.A."/>
            <person name="Auch B."/>
            <person name="Kono T."/>
            <person name="Mallez S."/>
            <person name="Becker A."/>
            <person name="Gohl D.M."/>
            <person name="Silverstein K.A.T."/>
            <person name="Koren S."/>
            <person name="Bechman K.B."/>
            <person name="Herman A."/>
            <person name="Abrahante J.E."/>
            <person name="Garbe J."/>
        </authorList>
    </citation>
    <scope>NUCLEOTIDE SEQUENCE</scope>
    <source>
        <strain evidence="1">Duluth1</strain>
        <tissue evidence="1">Whole animal</tissue>
    </source>
</reference>